<feature type="topological domain" description="Cytoplasmic" evidence="10">
    <location>
        <begin position="1"/>
        <end position="13"/>
    </location>
</feature>
<keyword evidence="10" id="KW-1003">Cell membrane</keyword>
<dbReference type="HAMAP" id="MF_01959">
    <property type="entry name" value="CcmE"/>
    <property type="match status" value="1"/>
</dbReference>
<evidence type="ECO:0000256" key="9">
    <source>
        <dbReference type="ARBA" id="ARBA00023136"/>
    </source>
</evidence>
<dbReference type="PANTHER" id="PTHR34128">
    <property type="entry name" value="CYTOCHROME C-TYPE BIOGENESIS PROTEIN CCME HOMOLOG, MITOCHONDRIAL"/>
    <property type="match status" value="1"/>
</dbReference>
<dbReference type="AlphaFoldDB" id="A0A2D2AVX4"/>
<dbReference type="InterPro" id="IPR036127">
    <property type="entry name" value="CcmE-like_sf"/>
</dbReference>
<feature type="binding site" description="covalent" evidence="10 11">
    <location>
        <position position="128"/>
    </location>
    <ligand>
        <name>heme</name>
        <dbReference type="ChEBI" id="CHEBI:30413"/>
    </ligand>
</feature>
<dbReference type="GO" id="GO:0017003">
    <property type="term" value="P:protein-heme linkage"/>
    <property type="evidence" value="ECO:0007669"/>
    <property type="project" value="UniProtKB-UniRule"/>
</dbReference>
<comment type="function">
    <text evidence="10">Heme chaperone required for the biogenesis of c-type cytochromes. Transiently binds heme delivered by CcmC and transfers the heme to apo-cytochromes in a process facilitated by CcmF and CcmH.</text>
</comment>
<evidence type="ECO:0000256" key="6">
    <source>
        <dbReference type="ARBA" id="ARBA00022968"/>
    </source>
</evidence>
<feature type="binding site" description="axial binding residue" evidence="10 11">
    <location>
        <position position="132"/>
    </location>
    <ligand>
        <name>heme</name>
        <dbReference type="ChEBI" id="CHEBI:30413"/>
    </ligand>
    <ligandPart>
        <name>Fe</name>
        <dbReference type="ChEBI" id="CHEBI:18248"/>
    </ligandPart>
</feature>
<evidence type="ECO:0000313" key="13">
    <source>
        <dbReference type="Proteomes" id="UP000228945"/>
    </source>
</evidence>
<accession>A0A2D2AVX4</accession>
<keyword evidence="2 10" id="KW-0349">Heme</keyword>
<keyword evidence="9 10" id="KW-0472">Membrane</keyword>
<dbReference type="GO" id="GO:0020037">
    <property type="term" value="F:heme binding"/>
    <property type="evidence" value="ECO:0007669"/>
    <property type="project" value="InterPro"/>
</dbReference>
<keyword evidence="6 10" id="KW-0735">Signal-anchor</keyword>
<dbReference type="KEGG" id="cmb:CSW64_06845"/>
<evidence type="ECO:0000256" key="2">
    <source>
        <dbReference type="ARBA" id="ARBA00022617"/>
    </source>
</evidence>
<dbReference type="GO" id="GO:0017004">
    <property type="term" value="P:cytochrome complex assembly"/>
    <property type="evidence" value="ECO:0007669"/>
    <property type="project" value="UniProtKB-KW"/>
</dbReference>
<dbReference type="EMBL" id="CP024201">
    <property type="protein sequence ID" value="ATQ42150.1"/>
    <property type="molecule type" value="Genomic_DNA"/>
</dbReference>
<feature type="topological domain" description="Extracellular" evidence="10">
    <location>
        <begin position="35"/>
        <end position="161"/>
    </location>
</feature>
<proteinExistence type="inferred from homology"/>
<gene>
    <name evidence="10" type="primary">ccmE</name>
    <name evidence="10" type="synonym">cycJ</name>
    <name evidence="12" type="ORF">CSW64_06845</name>
</gene>
<evidence type="ECO:0000256" key="7">
    <source>
        <dbReference type="ARBA" id="ARBA00022989"/>
    </source>
</evidence>
<evidence type="ECO:0000256" key="3">
    <source>
        <dbReference type="ARBA" id="ARBA00022692"/>
    </source>
</evidence>
<dbReference type="Pfam" id="PF03100">
    <property type="entry name" value="CcmE"/>
    <property type="match status" value="1"/>
</dbReference>
<organism evidence="12 13">
    <name type="scientific">Caulobacter mirabilis</name>
    <dbReference type="NCBI Taxonomy" id="69666"/>
    <lineage>
        <taxon>Bacteria</taxon>
        <taxon>Pseudomonadati</taxon>
        <taxon>Pseudomonadota</taxon>
        <taxon>Alphaproteobacteria</taxon>
        <taxon>Caulobacterales</taxon>
        <taxon>Caulobacteraceae</taxon>
        <taxon>Caulobacter</taxon>
    </lineage>
</organism>
<keyword evidence="13" id="KW-1185">Reference proteome</keyword>
<dbReference type="Gene3D" id="2.40.50.140">
    <property type="entry name" value="Nucleic acid-binding proteins"/>
    <property type="match status" value="1"/>
</dbReference>
<dbReference type="InterPro" id="IPR012340">
    <property type="entry name" value="NA-bd_OB-fold"/>
</dbReference>
<keyword evidence="7 10" id="KW-1133">Transmembrane helix</keyword>
<comment type="similarity">
    <text evidence="10">Belongs to the CcmE/CycJ family.</text>
</comment>
<evidence type="ECO:0000256" key="10">
    <source>
        <dbReference type="HAMAP-Rule" id="MF_01959"/>
    </source>
</evidence>
<name>A0A2D2AVX4_9CAUL</name>
<reference evidence="12 13" key="1">
    <citation type="submission" date="2017-10" db="EMBL/GenBank/DDBJ databases">
        <title>Genome sequence of Caulobacter mirabilis FWC38.</title>
        <authorList>
            <person name="Fiebig A."/>
            <person name="Crosson S."/>
        </authorList>
    </citation>
    <scope>NUCLEOTIDE SEQUENCE [LARGE SCALE GENOMIC DNA]</scope>
    <source>
        <strain evidence="12 13">FWC 38</strain>
    </source>
</reference>
<evidence type="ECO:0000313" key="12">
    <source>
        <dbReference type="EMBL" id="ATQ42150.1"/>
    </source>
</evidence>
<keyword evidence="3 10" id="KW-0812">Transmembrane</keyword>
<comment type="subcellular location">
    <subcellularLocation>
        <location evidence="10">Cell membrane</location>
        <topology evidence="10">Single-pass type II membrane protein</topology>
    </subcellularLocation>
    <subcellularLocation>
        <location evidence="1">Membrane</location>
    </subcellularLocation>
</comment>
<dbReference type="Proteomes" id="UP000228945">
    <property type="component" value="Chromosome"/>
</dbReference>
<evidence type="ECO:0000256" key="1">
    <source>
        <dbReference type="ARBA" id="ARBA00004370"/>
    </source>
</evidence>
<dbReference type="SUPFAM" id="SSF82093">
    <property type="entry name" value="Heme chaperone CcmE"/>
    <property type="match status" value="1"/>
</dbReference>
<evidence type="ECO:0000256" key="5">
    <source>
        <dbReference type="ARBA" id="ARBA00022748"/>
    </source>
</evidence>
<dbReference type="OrthoDB" id="9793584at2"/>
<keyword evidence="4 10" id="KW-0479">Metal-binding</keyword>
<sequence>MSFWPKSRTARRRLTVLLAIAPVLALAVGLTMWGLRDSISLFYTPAQAQEAKVPAGRHLQLGGLVETGSVRKHPDGRVEFVVTDNRATSKVVFQGDLPDLFREGQGIVADGAYDAQGVFVAKRVLAKHDEKYMPKNVADAIKEQGEWRGDESPSAERGRAE</sequence>
<dbReference type="GO" id="GO:0046872">
    <property type="term" value="F:metal ion binding"/>
    <property type="evidence" value="ECO:0007669"/>
    <property type="project" value="UniProtKB-KW"/>
</dbReference>
<dbReference type="NCBIfam" id="NF009727">
    <property type="entry name" value="PRK13254.1-1"/>
    <property type="match status" value="1"/>
</dbReference>
<evidence type="ECO:0000256" key="4">
    <source>
        <dbReference type="ARBA" id="ARBA00022723"/>
    </source>
</evidence>
<dbReference type="NCBIfam" id="NF009731">
    <property type="entry name" value="PRK13254.1-5"/>
    <property type="match status" value="1"/>
</dbReference>
<protein>
    <recommendedName>
        <fullName evidence="10">Cytochrome c-type biogenesis protein CcmE</fullName>
    </recommendedName>
    <alternativeName>
        <fullName evidence="10">Cytochrome c maturation protein E</fullName>
    </alternativeName>
    <alternativeName>
        <fullName evidence="10">Heme chaperone CcmE</fullName>
    </alternativeName>
</protein>
<dbReference type="InterPro" id="IPR004329">
    <property type="entry name" value="CcmE"/>
</dbReference>
<dbReference type="GO" id="GO:0005886">
    <property type="term" value="C:plasma membrane"/>
    <property type="evidence" value="ECO:0007669"/>
    <property type="project" value="UniProtKB-SubCell"/>
</dbReference>
<keyword evidence="5 10" id="KW-0201">Cytochrome c-type biogenesis</keyword>
<evidence type="ECO:0000256" key="11">
    <source>
        <dbReference type="PIRSR" id="PIRSR604329-50"/>
    </source>
</evidence>
<keyword evidence="8 10" id="KW-0408">Iron</keyword>
<evidence type="ECO:0000256" key="8">
    <source>
        <dbReference type="ARBA" id="ARBA00023004"/>
    </source>
</evidence>
<dbReference type="PANTHER" id="PTHR34128:SF2">
    <property type="entry name" value="CYTOCHROME C-TYPE BIOGENESIS PROTEIN CCME HOMOLOG, MITOCHONDRIAL"/>
    <property type="match status" value="1"/>
</dbReference>
<dbReference type="RefSeq" id="WP_099621407.1">
    <property type="nucleotide sequence ID" value="NZ_CP024201.1"/>
</dbReference>